<dbReference type="PROSITE" id="PS51199">
    <property type="entry name" value="SF4_HELICASE"/>
    <property type="match status" value="1"/>
</dbReference>
<reference evidence="2" key="1">
    <citation type="submission" date="2020-05" db="EMBL/GenBank/DDBJ databases">
        <authorList>
            <person name="Chiriac C."/>
            <person name="Salcher M."/>
            <person name="Ghai R."/>
            <person name="Kavagutti S V."/>
        </authorList>
    </citation>
    <scope>NUCLEOTIDE SEQUENCE</scope>
</reference>
<feature type="domain" description="SF4 helicase" evidence="1">
    <location>
        <begin position="169"/>
        <end position="424"/>
    </location>
</feature>
<dbReference type="Gene3D" id="1.10.860.10">
    <property type="entry name" value="DNAb Helicase, Chain A"/>
    <property type="match status" value="1"/>
</dbReference>
<dbReference type="EMBL" id="LR796958">
    <property type="protein sequence ID" value="CAB4178228.1"/>
    <property type="molecule type" value="Genomic_DNA"/>
</dbReference>
<name>A0A6J5PW73_9CAUD</name>
<protein>
    <submittedName>
        <fullName evidence="2">DnaB Replicative DNA helicase</fullName>
    </submittedName>
</protein>
<dbReference type="GO" id="GO:0003678">
    <property type="term" value="F:DNA helicase activity"/>
    <property type="evidence" value="ECO:0007669"/>
    <property type="project" value="InterPro"/>
</dbReference>
<keyword evidence="2" id="KW-0547">Nucleotide-binding</keyword>
<dbReference type="Gene3D" id="3.40.50.300">
    <property type="entry name" value="P-loop containing nucleotide triphosphate hydrolases"/>
    <property type="match status" value="1"/>
</dbReference>
<evidence type="ECO:0000313" key="2">
    <source>
        <dbReference type="EMBL" id="CAB4171724.1"/>
    </source>
</evidence>
<dbReference type="SUPFAM" id="SSF52540">
    <property type="entry name" value="P-loop containing nucleoside triphosphate hydrolases"/>
    <property type="match status" value="1"/>
</dbReference>
<dbReference type="GO" id="GO:0006260">
    <property type="term" value="P:DNA replication"/>
    <property type="evidence" value="ECO:0007669"/>
    <property type="project" value="InterPro"/>
</dbReference>
<gene>
    <name evidence="3" type="ORF">UFOVP1007_39</name>
    <name evidence="4" type="ORF">UFOVP1159_39</name>
    <name evidence="2" type="ORF">UFOVP927_24</name>
</gene>
<dbReference type="GO" id="GO:0005524">
    <property type="term" value="F:ATP binding"/>
    <property type="evidence" value="ECO:0007669"/>
    <property type="project" value="InterPro"/>
</dbReference>
<keyword evidence="2" id="KW-0067">ATP-binding</keyword>
<keyword evidence="2" id="KW-0378">Hydrolase</keyword>
<dbReference type="EMBL" id="LR797108">
    <property type="protein sequence ID" value="CAB4187525.1"/>
    <property type="molecule type" value="Genomic_DNA"/>
</dbReference>
<accession>A0A6J5PW73</accession>
<evidence type="ECO:0000259" key="1">
    <source>
        <dbReference type="PROSITE" id="PS51199"/>
    </source>
</evidence>
<dbReference type="InterPro" id="IPR016136">
    <property type="entry name" value="DNA_helicase_N/primase_C"/>
</dbReference>
<proteinExistence type="predicted"/>
<keyword evidence="2" id="KW-0347">Helicase</keyword>
<sequence>MERSSDKLEAGFLGAIRIDNAIIDKALQAGLTSGHFADAANREQWKLVVEMRTEGAEVSDAALYAKAHALGTLATLGGMERLLSTGTGSSLGYEQMLASLIDAYGKREAYKLLKRGMDGLKKQTLEMGDLRELADNVTTLCAGKQHHHRSMADIDAEIDADVKAAQEGKTGDEGSLTWGLSKLDNFLRPIRRHEYVLVCARPSRGKSSMLAFLAGANIMQGKRIAFFTLETSDKAVVQQMAAQIAGLRLDSMNQWMPDQFRAFNVARAKLKDSKRLMVFDRDMSLDAITARCRLLAGSFKPDLVIIDYLGLVATNGRTPYERVSLVSKAMIPLRKALGCALVVGQQLNRASEAQEREPTLGDLRDSGQLEEDAHRCVMLHWKDSGFLDREIRAYKILQPKLRDGRTTAVDGIEFHAPTTTWREV</sequence>
<dbReference type="PANTHER" id="PTHR30153:SF2">
    <property type="entry name" value="REPLICATIVE DNA HELICASE"/>
    <property type="match status" value="1"/>
</dbReference>
<organism evidence="2">
    <name type="scientific">uncultured Caudovirales phage</name>
    <dbReference type="NCBI Taxonomy" id="2100421"/>
    <lineage>
        <taxon>Viruses</taxon>
        <taxon>Duplodnaviria</taxon>
        <taxon>Heunggongvirae</taxon>
        <taxon>Uroviricota</taxon>
        <taxon>Caudoviricetes</taxon>
        <taxon>Peduoviridae</taxon>
        <taxon>Maltschvirus</taxon>
        <taxon>Maltschvirus maltsch</taxon>
    </lineage>
</organism>
<dbReference type="Pfam" id="PF03796">
    <property type="entry name" value="DnaB_C"/>
    <property type="match status" value="1"/>
</dbReference>
<dbReference type="InterPro" id="IPR007694">
    <property type="entry name" value="DNA_helicase_DnaB-like_C"/>
</dbReference>
<dbReference type="EMBL" id="LR796868">
    <property type="protein sequence ID" value="CAB4171724.1"/>
    <property type="molecule type" value="Genomic_DNA"/>
</dbReference>
<evidence type="ECO:0000313" key="3">
    <source>
        <dbReference type="EMBL" id="CAB4178228.1"/>
    </source>
</evidence>
<dbReference type="InterPro" id="IPR027417">
    <property type="entry name" value="P-loop_NTPase"/>
</dbReference>
<evidence type="ECO:0000313" key="4">
    <source>
        <dbReference type="EMBL" id="CAB4187525.1"/>
    </source>
</evidence>
<dbReference type="PANTHER" id="PTHR30153">
    <property type="entry name" value="REPLICATIVE DNA HELICASE DNAB"/>
    <property type="match status" value="1"/>
</dbReference>